<dbReference type="Proteomes" id="UP000293865">
    <property type="component" value="Unassembled WGS sequence"/>
</dbReference>
<sequence length="140" mass="15135">MSWTDAGLTARVVRGREMRTLQALFDEFASALQFPLYFGGNKDAFDECLADLEGLPPASGFVVVITEIDQVLAHAGAESLRWLIGSLAGAAAGWAQPVELGEWWDRRAVPFHVVLAGETAMLADGERRWSAAGVPLAQLH</sequence>
<evidence type="ECO:0000256" key="1">
    <source>
        <dbReference type="ARBA" id="ARBA00006845"/>
    </source>
</evidence>
<dbReference type="InterPro" id="IPR000468">
    <property type="entry name" value="Barstar"/>
</dbReference>
<dbReference type="AlphaFoldDB" id="A0A4Q2L2Y6"/>
<accession>A0A4Q2L2Y6</accession>
<evidence type="ECO:0000313" key="3">
    <source>
        <dbReference type="EMBL" id="RXZ71899.1"/>
    </source>
</evidence>
<dbReference type="OrthoDB" id="5184890at2"/>
<dbReference type="EMBL" id="SDPN01000009">
    <property type="protein sequence ID" value="RXZ71899.1"/>
    <property type="molecule type" value="Genomic_DNA"/>
</dbReference>
<comment type="caution">
    <text evidence="3">The sequence shown here is derived from an EMBL/GenBank/DDBJ whole genome shotgun (WGS) entry which is preliminary data.</text>
</comment>
<evidence type="ECO:0000313" key="4">
    <source>
        <dbReference type="Proteomes" id="UP000293865"/>
    </source>
</evidence>
<protein>
    <recommendedName>
        <fullName evidence="2">Barstar (barnase inhibitor) domain-containing protein</fullName>
    </recommendedName>
</protein>
<proteinExistence type="inferred from homology"/>
<organism evidence="3 4">
    <name type="scientific">Agromyces albus</name>
    <dbReference type="NCBI Taxonomy" id="205332"/>
    <lineage>
        <taxon>Bacteria</taxon>
        <taxon>Bacillati</taxon>
        <taxon>Actinomycetota</taxon>
        <taxon>Actinomycetes</taxon>
        <taxon>Micrococcales</taxon>
        <taxon>Microbacteriaceae</taxon>
        <taxon>Agromyces</taxon>
    </lineage>
</organism>
<comment type="similarity">
    <text evidence="1">Belongs to the barstar family.</text>
</comment>
<keyword evidence="4" id="KW-1185">Reference proteome</keyword>
<reference evidence="3 4" key="1">
    <citation type="submission" date="2019-01" db="EMBL/GenBank/DDBJ databases">
        <title>Agromyces.</title>
        <authorList>
            <person name="Li J."/>
        </authorList>
    </citation>
    <scope>NUCLEOTIDE SEQUENCE [LARGE SCALE GENOMIC DNA]</scope>
    <source>
        <strain evidence="3 4">DSM 15934</strain>
    </source>
</reference>
<gene>
    <name evidence="3" type="ORF">ESP51_07055</name>
</gene>
<dbReference type="InterPro" id="IPR035905">
    <property type="entry name" value="Barstar-like_sf"/>
</dbReference>
<evidence type="ECO:0000259" key="2">
    <source>
        <dbReference type="Pfam" id="PF01337"/>
    </source>
</evidence>
<dbReference type="SUPFAM" id="SSF52038">
    <property type="entry name" value="Barstar-related"/>
    <property type="match status" value="1"/>
</dbReference>
<dbReference type="Pfam" id="PF01337">
    <property type="entry name" value="Barstar"/>
    <property type="match status" value="1"/>
</dbReference>
<dbReference type="Gene3D" id="3.30.370.10">
    <property type="entry name" value="Barstar-like"/>
    <property type="match status" value="1"/>
</dbReference>
<feature type="domain" description="Barstar (barnase inhibitor)" evidence="2">
    <location>
        <begin position="11"/>
        <end position="115"/>
    </location>
</feature>
<name>A0A4Q2L2Y6_9MICO</name>